<dbReference type="OrthoDB" id="420264at2759"/>
<dbReference type="PANTHER" id="PTHR24189">
    <property type="entry name" value="MYOTROPHIN"/>
    <property type="match status" value="1"/>
</dbReference>
<evidence type="ECO:0000256" key="2">
    <source>
        <dbReference type="ARBA" id="ARBA00022679"/>
    </source>
</evidence>
<dbReference type="InterPro" id="IPR003000">
    <property type="entry name" value="Sirtuin"/>
</dbReference>
<gene>
    <name evidence="10" type="ORF">PROFUN_10415</name>
</gene>
<feature type="domain" description="Deacetylase sirtuin-type" evidence="9">
    <location>
        <begin position="507"/>
        <end position="782"/>
    </location>
</feature>
<feature type="repeat" description="ANK" evidence="6">
    <location>
        <begin position="410"/>
        <end position="445"/>
    </location>
</feature>
<evidence type="ECO:0000313" key="10">
    <source>
        <dbReference type="EMBL" id="PRP82206.1"/>
    </source>
</evidence>
<keyword evidence="11" id="KW-1185">Reference proteome</keyword>
<accession>A0A2P6NE19</accession>
<dbReference type="SMART" id="SM00248">
    <property type="entry name" value="ANK"/>
    <property type="match status" value="11"/>
</dbReference>
<dbReference type="PROSITE" id="PS50088">
    <property type="entry name" value="ANK_REPEAT"/>
    <property type="match status" value="7"/>
</dbReference>
<evidence type="ECO:0000256" key="5">
    <source>
        <dbReference type="ARBA" id="ARBA00023043"/>
    </source>
</evidence>
<feature type="binding site" evidence="7">
    <location>
        <position position="676"/>
    </location>
    <ligand>
        <name>Zn(2+)</name>
        <dbReference type="ChEBI" id="CHEBI:29105"/>
    </ligand>
</feature>
<feature type="repeat" description="ANK" evidence="6">
    <location>
        <begin position="334"/>
        <end position="366"/>
    </location>
</feature>
<dbReference type="InterPro" id="IPR050745">
    <property type="entry name" value="Multifunctional_regulatory"/>
</dbReference>
<feature type="binding site" evidence="7">
    <location>
        <position position="653"/>
    </location>
    <ligand>
        <name>Zn(2+)</name>
        <dbReference type="ChEBI" id="CHEBI:29105"/>
    </ligand>
</feature>
<feature type="binding site" evidence="7">
    <location>
        <position position="674"/>
    </location>
    <ligand>
        <name>Zn(2+)</name>
        <dbReference type="ChEBI" id="CHEBI:29105"/>
    </ligand>
</feature>
<feature type="repeat" description="ANK" evidence="6">
    <location>
        <begin position="301"/>
        <end position="333"/>
    </location>
</feature>
<dbReference type="PANTHER" id="PTHR24189:SF50">
    <property type="entry name" value="ANKYRIN REPEAT AND SOCS BOX PROTEIN 2"/>
    <property type="match status" value="1"/>
</dbReference>
<dbReference type="SUPFAM" id="SSF52467">
    <property type="entry name" value="DHS-like NAD/FAD-binding domain"/>
    <property type="match status" value="1"/>
</dbReference>
<feature type="repeat" description="ANK" evidence="6">
    <location>
        <begin position="232"/>
        <end position="264"/>
    </location>
</feature>
<keyword evidence="8" id="KW-1133">Transmembrane helix</keyword>
<keyword evidence="8" id="KW-0472">Membrane</keyword>
<evidence type="ECO:0000256" key="6">
    <source>
        <dbReference type="PROSITE-ProRule" id="PRU00023"/>
    </source>
</evidence>
<dbReference type="GO" id="GO:0070403">
    <property type="term" value="F:NAD+ binding"/>
    <property type="evidence" value="ECO:0007669"/>
    <property type="project" value="InterPro"/>
</dbReference>
<dbReference type="Proteomes" id="UP000241769">
    <property type="component" value="Unassembled WGS sequence"/>
</dbReference>
<dbReference type="GO" id="GO:0046872">
    <property type="term" value="F:metal ion binding"/>
    <property type="evidence" value="ECO:0007669"/>
    <property type="project" value="UniProtKB-KW"/>
</dbReference>
<keyword evidence="5 6" id="KW-0040">ANK repeat</keyword>
<reference evidence="10 11" key="1">
    <citation type="journal article" date="2018" name="Genome Biol. Evol.">
        <title>Multiple Roots of Fruiting Body Formation in Amoebozoa.</title>
        <authorList>
            <person name="Hillmann F."/>
            <person name="Forbes G."/>
            <person name="Novohradska S."/>
            <person name="Ferling I."/>
            <person name="Riege K."/>
            <person name="Groth M."/>
            <person name="Westermann M."/>
            <person name="Marz M."/>
            <person name="Spaller T."/>
            <person name="Winckler T."/>
            <person name="Schaap P."/>
            <person name="Glockner G."/>
        </authorList>
    </citation>
    <scope>NUCLEOTIDE SEQUENCE [LARGE SCALE GENOMIC DNA]</scope>
    <source>
        <strain evidence="10 11">Jena</strain>
    </source>
</reference>
<evidence type="ECO:0000256" key="4">
    <source>
        <dbReference type="ARBA" id="ARBA00023027"/>
    </source>
</evidence>
<evidence type="ECO:0000256" key="7">
    <source>
        <dbReference type="PROSITE-ProRule" id="PRU00236"/>
    </source>
</evidence>
<evidence type="ECO:0000313" key="11">
    <source>
        <dbReference type="Proteomes" id="UP000241769"/>
    </source>
</evidence>
<dbReference type="InterPro" id="IPR029035">
    <property type="entry name" value="DHS-like_NAD/FAD-binding_dom"/>
</dbReference>
<dbReference type="PROSITE" id="PS50305">
    <property type="entry name" value="SIRTUIN"/>
    <property type="match status" value="1"/>
</dbReference>
<feature type="transmembrane region" description="Helical" evidence="8">
    <location>
        <begin position="32"/>
        <end position="49"/>
    </location>
</feature>
<dbReference type="AlphaFoldDB" id="A0A2P6NE19"/>
<dbReference type="Pfam" id="PF02146">
    <property type="entry name" value="SIR2"/>
    <property type="match status" value="1"/>
</dbReference>
<dbReference type="InParanoid" id="A0A2P6NE19"/>
<keyword evidence="8" id="KW-0812">Transmembrane</keyword>
<feature type="repeat" description="ANK" evidence="6">
    <location>
        <begin position="265"/>
        <end position="286"/>
    </location>
</feature>
<evidence type="ECO:0000256" key="8">
    <source>
        <dbReference type="SAM" id="Phobius"/>
    </source>
</evidence>
<dbReference type="GO" id="GO:0005634">
    <property type="term" value="C:nucleus"/>
    <property type="evidence" value="ECO:0007669"/>
    <property type="project" value="TreeGrafter"/>
</dbReference>
<keyword evidence="2" id="KW-0808">Transferase</keyword>
<feature type="repeat" description="ANK" evidence="6">
    <location>
        <begin position="93"/>
        <end position="125"/>
    </location>
</feature>
<protein>
    <recommendedName>
        <fullName evidence="9">Deacetylase sirtuin-type domain-containing protein</fullName>
    </recommendedName>
</protein>
<dbReference type="Gene3D" id="3.40.50.1220">
    <property type="entry name" value="TPP-binding domain"/>
    <property type="match status" value="1"/>
</dbReference>
<evidence type="ECO:0000256" key="1">
    <source>
        <dbReference type="ARBA" id="ARBA00006988"/>
    </source>
</evidence>
<dbReference type="Pfam" id="PF12796">
    <property type="entry name" value="Ank_2"/>
    <property type="match status" value="4"/>
</dbReference>
<organism evidence="10 11">
    <name type="scientific">Planoprotostelium fungivorum</name>
    <dbReference type="NCBI Taxonomy" id="1890364"/>
    <lineage>
        <taxon>Eukaryota</taxon>
        <taxon>Amoebozoa</taxon>
        <taxon>Evosea</taxon>
        <taxon>Variosea</taxon>
        <taxon>Cavosteliida</taxon>
        <taxon>Cavosteliaceae</taxon>
        <taxon>Planoprotostelium</taxon>
    </lineage>
</organism>
<name>A0A2P6NE19_9EUKA</name>
<keyword evidence="4" id="KW-0520">NAD</keyword>
<dbReference type="InterPro" id="IPR002110">
    <property type="entry name" value="Ankyrin_rpt"/>
</dbReference>
<feature type="repeat" description="ANK" evidence="6">
    <location>
        <begin position="196"/>
        <end position="228"/>
    </location>
</feature>
<feature type="binding site" evidence="7">
    <location>
        <position position="650"/>
    </location>
    <ligand>
        <name>Zn(2+)</name>
        <dbReference type="ChEBI" id="CHEBI:29105"/>
    </ligand>
</feature>
<dbReference type="GO" id="GO:0016740">
    <property type="term" value="F:transferase activity"/>
    <property type="evidence" value="ECO:0007669"/>
    <property type="project" value="UniProtKB-KW"/>
</dbReference>
<dbReference type="Gene3D" id="1.25.40.20">
    <property type="entry name" value="Ankyrin repeat-containing domain"/>
    <property type="match status" value="2"/>
</dbReference>
<keyword evidence="7" id="KW-0479">Metal-binding</keyword>
<sequence>MTRLVHRIAFVLRGGRWTHEVIRNKMGFDSPYIISAAVASILVTTYLLWRRSQGSHPTLVSLLSKPHLTEEKIVQWIISHPECRCQLNDLDREGLAPIMMAARDSRPRVLLALLDLGASLSDTDANGWSPIHHACKTGDRGNTTFLQILNTDPSSISRRNAENLWTPLHVCISVGDTERARKLLSLGATRGEKTDKDFTPLIIASANGHDEIVNILLEKKEDCMMEDKAGPYRRTALGFATMSGHLSIVRRLLESGANITATNSAGGTPLHDAAAKGHVDIIRLMIASPDAHLVLHTKKSDGNTPSHEAALRGHSDALQLLVQAGASVSDVDQFGQTVLHMAARNGERKMVEQLLRCGAEVNSLDYDGYSALHKLVQGYIDGKEGREEAYVTTADLLFSHGAIVDHSGEDRCTALHIAACRERERAFFMVQYLLSKGADPTYESSIGWSSLHYAASSDGYPPSFNLLRKKIAENSPLYLDSFDAKKPRQQLKRRLRNNLSQEERTSVLGGQVDVEGIARGIREGRFKKVVILTGAGISVSAGIPDFRSPNGIYSKEVGGRYGMTDPAKAFDLAQLHENPKPFFSICRDIFYPVRTGAIKPTPMHKLIRLFQEKGVLLRNYTQNIDVLESAAGIAEEKVICAHGSFASGRCMSCNRAADMEDFWQAVSINSVPQCICGSTVRPDVTFFGEGLPKRYTDHYFQDIKECDLLIVAGTSLVVYPFASLVNQVEPKTARLLINRDAVGVWKSYEEVESLREENYRDVALLGACDDGALQLVDLLGWRQDYENLNL</sequence>
<comment type="caution">
    <text evidence="10">The sequence shown here is derived from an EMBL/GenBank/DDBJ whole genome shotgun (WGS) entry which is preliminary data.</text>
</comment>
<dbReference type="Gene3D" id="3.30.1600.10">
    <property type="entry name" value="SIR2/SIRT2 'Small Domain"/>
    <property type="match status" value="1"/>
</dbReference>
<dbReference type="GO" id="GO:0005737">
    <property type="term" value="C:cytoplasm"/>
    <property type="evidence" value="ECO:0007669"/>
    <property type="project" value="TreeGrafter"/>
</dbReference>
<keyword evidence="7" id="KW-0862">Zinc</keyword>
<dbReference type="EMBL" id="MDYQ01000108">
    <property type="protein sequence ID" value="PRP82206.1"/>
    <property type="molecule type" value="Genomic_DNA"/>
</dbReference>
<dbReference type="STRING" id="1890364.A0A2P6NE19"/>
<keyword evidence="3" id="KW-0677">Repeat</keyword>
<comment type="similarity">
    <text evidence="1">Belongs to the sirtuin family.</text>
</comment>
<dbReference type="InterPro" id="IPR026591">
    <property type="entry name" value="Sirtuin_cat_small_dom_sf"/>
</dbReference>
<dbReference type="SUPFAM" id="SSF48403">
    <property type="entry name" value="Ankyrin repeat"/>
    <property type="match status" value="1"/>
</dbReference>
<dbReference type="InterPro" id="IPR036770">
    <property type="entry name" value="Ankyrin_rpt-contain_sf"/>
</dbReference>
<evidence type="ECO:0000259" key="9">
    <source>
        <dbReference type="PROSITE" id="PS50305"/>
    </source>
</evidence>
<evidence type="ECO:0000256" key="3">
    <source>
        <dbReference type="ARBA" id="ARBA00022737"/>
    </source>
</evidence>
<dbReference type="Pfam" id="PF13637">
    <property type="entry name" value="Ank_4"/>
    <property type="match status" value="1"/>
</dbReference>
<dbReference type="PRINTS" id="PR01415">
    <property type="entry name" value="ANKYRIN"/>
</dbReference>
<dbReference type="InterPro" id="IPR026590">
    <property type="entry name" value="Ssirtuin_cat_dom"/>
</dbReference>
<dbReference type="PROSITE" id="PS50297">
    <property type="entry name" value="ANK_REP_REGION"/>
    <property type="match status" value="5"/>
</dbReference>
<proteinExistence type="inferred from homology"/>
<feature type="active site" description="Proton acceptor" evidence="7">
    <location>
        <position position="642"/>
    </location>
</feature>